<dbReference type="EMBL" id="VJXW01000031">
    <property type="protein sequence ID" value="TRW22261.1"/>
    <property type="molecule type" value="Genomic_DNA"/>
</dbReference>
<name>A0A552UVI8_9FIRM</name>
<gene>
    <name evidence="2" type="ORF">FL857_11505</name>
</gene>
<reference evidence="2 3" key="1">
    <citation type="submission" date="2019-07" db="EMBL/GenBank/DDBJ databases">
        <title>Criibacterium bergeronii gen. nov., sp. nov. isolated from human clinical samples.</title>
        <authorList>
            <person name="Maheux A.F."/>
            <person name="Boudreau D.K."/>
            <person name="Berube E."/>
            <person name="Brodeur S."/>
            <person name="Bernard K.A."/>
            <person name="Abed J.Y."/>
            <person name="Ducrey E."/>
            <person name="Guay E.F."/>
            <person name="Raymond F."/>
            <person name="Corbeil J."/>
            <person name="Domingo M.-C."/>
            <person name="Roy P.H."/>
            <person name="Boissinot M."/>
            <person name="Tocheva E.I."/>
            <person name="Omar R.F."/>
        </authorList>
    </citation>
    <scope>NUCLEOTIDE SEQUENCE [LARGE SCALE GENOMIC DNA]</scope>
    <source>
        <strain evidence="2 3">CCRI-24246</strain>
    </source>
</reference>
<proteinExistence type="predicted"/>
<feature type="compositionally biased region" description="Basic and acidic residues" evidence="1">
    <location>
        <begin position="63"/>
        <end position="81"/>
    </location>
</feature>
<evidence type="ECO:0000313" key="3">
    <source>
        <dbReference type="Proteomes" id="UP000319424"/>
    </source>
</evidence>
<organism evidence="2 3">
    <name type="scientific">Criibacterium bergeronii</name>
    <dbReference type="NCBI Taxonomy" id="1871336"/>
    <lineage>
        <taxon>Bacteria</taxon>
        <taxon>Bacillati</taxon>
        <taxon>Bacillota</taxon>
        <taxon>Clostridia</taxon>
        <taxon>Peptostreptococcales</taxon>
        <taxon>Filifactoraceae</taxon>
        <taxon>Criibacterium</taxon>
    </lineage>
</organism>
<dbReference type="RefSeq" id="WP_144398912.1">
    <property type="nucleotide sequence ID" value="NZ_VJXW01000031.1"/>
</dbReference>
<sequence length="108" mass="13078">MNKKYEKNLSKQKVIEEKIEDLQSELQDLKDEQEEMENIEILKSYRSTDISLDDFLKMMKNHKKEEMKEKKNEEDTKKQEKSNSNQYVGYTVDENIHKDTEEKLNEEN</sequence>
<dbReference type="OrthoDB" id="1828278at2"/>
<accession>A0A552UVI8</accession>
<dbReference type="Pfam" id="PF14193">
    <property type="entry name" value="DUF4315"/>
    <property type="match status" value="1"/>
</dbReference>
<feature type="compositionally biased region" description="Basic and acidic residues" evidence="1">
    <location>
        <begin position="94"/>
        <end position="108"/>
    </location>
</feature>
<dbReference type="Proteomes" id="UP000319424">
    <property type="component" value="Unassembled WGS sequence"/>
</dbReference>
<evidence type="ECO:0000256" key="1">
    <source>
        <dbReference type="SAM" id="MobiDB-lite"/>
    </source>
</evidence>
<dbReference type="InterPro" id="IPR025464">
    <property type="entry name" value="DUF4315"/>
</dbReference>
<dbReference type="AlphaFoldDB" id="A0A552UVI8"/>
<comment type="caution">
    <text evidence="2">The sequence shown here is derived from an EMBL/GenBank/DDBJ whole genome shotgun (WGS) entry which is preliminary data.</text>
</comment>
<evidence type="ECO:0000313" key="2">
    <source>
        <dbReference type="EMBL" id="TRW22261.1"/>
    </source>
</evidence>
<protein>
    <submittedName>
        <fullName evidence="2">DUF4315 family protein</fullName>
    </submittedName>
</protein>
<feature type="region of interest" description="Disordered" evidence="1">
    <location>
        <begin position="63"/>
        <end position="108"/>
    </location>
</feature>